<evidence type="ECO:0000313" key="5">
    <source>
        <dbReference type="EMBL" id="KAF4407238.1"/>
    </source>
</evidence>
<gene>
    <name evidence="5" type="ORF">GCU69_20710</name>
</gene>
<reference evidence="5 6" key="1">
    <citation type="submission" date="2019-10" db="EMBL/GenBank/DDBJ databases">
        <title>Streptomyces tenebrisbrunneis sp.nov., an endogenous actinomycete isolated from of Lycium ruthenicum.</title>
        <authorList>
            <person name="Ma L."/>
        </authorList>
    </citation>
    <scope>NUCLEOTIDE SEQUENCE [LARGE SCALE GENOMIC DNA]</scope>
    <source>
        <strain evidence="5 6">TRM 66187</strain>
    </source>
</reference>
<dbReference type="Pfam" id="PF25583">
    <property type="entry name" value="WCX"/>
    <property type="match status" value="1"/>
</dbReference>
<dbReference type="Proteomes" id="UP000621266">
    <property type="component" value="Unassembled WGS sequence"/>
</dbReference>
<dbReference type="InterPro" id="IPR036390">
    <property type="entry name" value="WH_DNA-bd_sf"/>
</dbReference>
<organism evidence="5 6">
    <name type="scientific">Streptomyces lycii</name>
    <dbReference type="NCBI Taxonomy" id="2654337"/>
    <lineage>
        <taxon>Bacteria</taxon>
        <taxon>Bacillati</taxon>
        <taxon>Actinomycetota</taxon>
        <taxon>Actinomycetes</taxon>
        <taxon>Kitasatosporales</taxon>
        <taxon>Streptomycetaceae</taxon>
        <taxon>Streptomyces</taxon>
    </lineage>
</organism>
<dbReference type="SUPFAM" id="SSF46785">
    <property type="entry name" value="Winged helix' DNA-binding domain"/>
    <property type="match status" value="1"/>
</dbReference>
<feature type="compositionally biased region" description="Pro residues" evidence="1">
    <location>
        <begin position="208"/>
        <end position="219"/>
    </location>
</feature>
<sequence>MRAARLIRMVLLLQSRPSMTGAELARELEVSERTVTRDVLALSEAGVPVYADRGRAGGYRLVGGYRTRLTGLGRTEAEALFLSGVPSALREMGLHDAGSAARLKVAAALLPELRDAPAGAAQRFHLDAPGWWQEPATPELLPVVAEAVWGDRLLEAVYRRKDGAGAGEVRRRLEPYGLVLKAGVWYLAARAVEAAAPDGARAGGPATPGGPAPDGPAPGRPSAEARSAEARSAEARSAEARSPKTRCAEAPSAEARSARTRCTEAPSAEARPVEARSSGAQPSEAPSSGGTAGGPRVYRVDRFAAAEVAEEGFTRDEHFDLPRFWQERAAAFARSILRETVVVRLSEAGARRLPYVTDRVAGQEAVAAAGEPDGQGRITVTLPVESQDVAFSQLLSLGAEAEVLEPAALRARFAEAAARLAERYR</sequence>
<dbReference type="Pfam" id="PF08279">
    <property type="entry name" value="HTH_11"/>
    <property type="match status" value="1"/>
</dbReference>
<accession>A0ABQ7FFE3</accession>
<dbReference type="RefSeq" id="WP_156206829.1">
    <property type="nucleotide sequence ID" value="NZ_WHPN01000326.1"/>
</dbReference>
<evidence type="ECO:0000313" key="6">
    <source>
        <dbReference type="Proteomes" id="UP000621266"/>
    </source>
</evidence>
<evidence type="ECO:0000256" key="1">
    <source>
        <dbReference type="SAM" id="MobiDB-lite"/>
    </source>
</evidence>
<evidence type="ECO:0000259" key="4">
    <source>
        <dbReference type="Pfam" id="PF25583"/>
    </source>
</evidence>
<feature type="compositionally biased region" description="Basic and acidic residues" evidence="1">
    <location>
        <begin position="226"/>
        <end position="242"/>
    </location>
</feature>
<feature type="domain" description="WCX" evidence="4">
    <location>
        <begin position="338"/>
        <end position="421"/>
    </location>
</feature>
<dbReference type="InterPro" id="IPR013196">
    <property type="entry name" value="HTH_11"/>
</dbReference>
<feature type="compositionally biased region" description="Polar residues" evidence="1">
    <location>
        <begin position="278"/>
        <end position="289"/>
    </location>
</feature>
<feature type="domain" description="Helix-turn-helix type 11" evidence="2">
    <location>
        <begin position="6"/>
        <end position="60"/>
    </location>
</feature>
<protein>
    <submittedName>
        <fullName evidence="5">WYL domain-containing protein</fullName>
    </submittedName>
</protein>
<keyword evidence="6" id="KW-1185">Reference proteome</keyword>
<dbReference type="Pfam" id="PF13280">
    <property type="entry name" value="WYL"/>
    <property type="match status" value="1"/>
</dbReference>
<evidence type="ECO:0000259" key="3">
    <source>
        <dbReference type="Pfam" id="PF13280"/>
    </source>
</evidence>
<dbReference type="InterPro" id="IPR051534">
    <property type="entry name" value="CBASS_pafABC_assoc_protein"/>
</dbReference>
<feature type="region of interest" description="Disordered" evidence="1">
    <location>
        <begin position="198"/>
        <end position="296"/>
    </location>
</feature>
<comment type="caution">
    <text evidence="5">The sequence shown here is derived from an EMBL/GenBank/DDBJ whole genome shotgun (WGS) entry which is preliminary data.</text>
</comment>
<dbReference type="InterPro" id="IPR036388">
    <property type="entry name" value="WH-like_DNA-bd_sf"/>
</dbReference>
<dbReference type="InterPro" id="IPR026881">
    <property type="entry name" value="WYL_dom"/>
</dbReference>
<dbReference type="InterPro" id="IPR057727">
    <property type="entry name" value="WCX_dom"/>
</dbReference>
<dbReference type="EMBL" id="WHPN01000326">
    <property type="protein sequence ID" value="KAF4407238.1"/>
    <property type="molecule type" value="Genomic_DNA"/>
</dbReference>
<dbReference type="PANTHER" id="PTHR34580:SF1">
    <property type="entry name" value="PROTEIN PAFC"/>
    <property type="match status" value="1"/>
</dbReference>
<evidence type="ECO:0000259" key="2">
    <source>
        <dbReference type="Pfam" id="PF08279"/>
    </source>
</evidence>
<dbReference type="Gene3D" id="1.10.10.10">
    <property type="entry name" value="Winged helix-like DNA-binding domain superfamily/Winged helix DNA-binding domain"/>
    <property type="match status" value="1"/>
</dbReference>
<feature type="domain" description="WYL" evidence="3">
    <location>
        <begin position="139"/>
        <end position="194"/>
    </location>
</feature>
<proteinExistence type="predicted"/>
<dbReference type="PANTHER" id="PTHR34580">
    <property type="match status" value="1"/>
</dbReference>
<name>A0ABQ7FFE3_9ACTN</name>